<dbReference type="Proteomes" id="UP000316213">
    <property type="component" value="Unassembled WGS sequence"/>
</dbReference>
<feature type="transmembrane region" description="Helical" evidence="2">
    <location>
        <begin position="176"/>
        <end position="196"/>
    </location>
</feature>
<feature type="transmembrane region" description="Helical" evidence="2">
    <location>
        <begin position="152"/>
        <end position="170"/>
    </location>
</feature>
<proteinExistence type="predicted"/>
<gene>
    <name evidence="3" type="ORF">Pla100_36760</name>
</gene>
<keyword evidence="2" id="KW-0472">Membrane</keyword>
<feature type="transmembrane region" description="Helical" evidence="2">
    <location>
        <begin position="45"/>
        <end position="65"/>
    </location>
</feature>
<dbReference type="EMBL" id="SJPM01000007">
    <property type="protein sequence ID" value="TWT95095.1"/>
    <property type="molecule type" value="Genomic_DNA"/>
</dbReference>
<evidence type="ECO:0008006" key="5">
    <source>
        <dbReference type="Google" id="ProtNLM"/>
    </source>
</evidence>
<organism evidence="3 4">
    <name type="scientific">Neorhodopirellula pilleata</name>
    <dbReference type="NCBI Taxonomy" id="2714738"/>
    <lineage>
        <taxon>Bacteria</taxon>
        <taxon>Pseudomonadati</taxon>
        <taxon>Planctomycetota</taxon>
        <taxon>Planctomycetia</taxon>
        <taxon>Pirellulales</taxon>
        <taxon>Pirellulaceae</taxon>
        <taxon>Neorhodopirellula</taxon>
    </lineage>
</organism>
<keyword evidence="2" id="KW-0812">Transmembrane</keyword>
<accession>A0A5C6A6T7</accession>
<protein>
    <recommendedName>
        <fullName evidence="5">Transmembrane protein</fullName>
    </recommendedName>
</protein>
<keyword evidence="2" id="KW-1133">Transmembrane helix</keyword>
<name>A0A5C6A6T7_9BACT</name>
<keyword evidence="4" id="KW-1185">Reference proteome</keyword>
<feature type="compositionally biased region" description="Polar residues" evidence="1">
    <location>
        <begin position="1"/>
        <end position="19"/>
    </location>
</feature>
<evidence type="ECO:0000313" key="4">
    <source>
        <dbReference type="Proteomes" id="UP000316213"/>
    </source>
</evidence>
<comment type="caution">
    <text evidence="3">The sequence shown here is derived from an EMBL/GenBank/DDBJ whole genome shotgun (WGS) entry which is preliminary data.</text>
</comment>
<sequence>METQSSALGGGSRSLTEMDSQIDPYTPPSETEATTHSAAGRSYRWLAISVALVPTIALVAAGLVARPRFVPGLLDMLYQLFTSWLFVFPVSLPLAGWLAWLSLRAGLGSPSFDWDRLHWLAIPAVTPFFCLAWGVVFRHSRRSVYPGWQDDVILYTLLLCFASAVAAVIANRRHRWITIAAGLNCFLLCFGSAFLAGMSVSGDWL</sequence>
<feature type="transmembrane region" description="Helical" evidence="2">
    <location>
        <begin position="120"/>
        <end position="140"/>
    </location>
</feature>
<evidence type="ECO:0000256" key="1">
    <source>
        <dbReference type="SAM" id="MobiDB-lite"/>
    </source>
</evidence>
<reference evidence="3 4" key="1">
    <citation type="submission" date="2019-02" db="EMBL/GenBank/DDBJ databases">
        <title>Deep-cultivation of Planctomycetes and their phenomic and genomic characterization uncovers novel biology.</title>
        <authorList>
            <person name="Wiegand S."/>
            <person name="Jogler M."/>
            <person name="Boedeker C."/>
            <person name="Pinto D."/>
            <person name="Vollmers J."/>
            <person name="Rivas-Marin E."/>
            <person name="Kohn T."/>
            <person name="Peeters S.H."/>
            <person name="Heuer A."/>
            <person name="Rast P."/>
            <person name="Oberbeckmann S."/>
            <person name="Bunk B."/>
            <person name="Jeske O."/>
            <person name="Meyerdierks A."/>
            <person name="Storesund J.E."/>
            <person name="Kallscheuer N."/>
            <person name="Luecker S."/>
            <person name="Lage O.M."/>
            <person name="Pohl T."/>
            <person name="Merkel B.J."/>
            <person name="Hornburger P."/>
            <person name="Mueller R.-W."/>
            <person name="Bruemmer F."/>
            <person name="Labrenz M."/>
            <person name="Spormann A.M."/>
            <person name="Op Den Camp H."/>
            <person name="Overmann J."/>
            <person name="Amann R."/>
            <person name="Jetten M.S.M."/>
            <person name="Mascher T."/>
            <person name="Medema M.H."/>
            <person name="Devos D.P."/>
            <person name="Kaster A.-K."/>
            <person name="Ovreas L."/>
            <person name="Rohde M."/>
            <person name="Galperin M.Y."/>
            <person name="Jogler C."/>
        </authorList>
    </citation>
    <scope>NUCLEOTIDE SEQUENCE [LARGE SCALE GENOMIC DNA]</scope>
    <source>
        <strain evidence="3 4">Pla100</strain>
    </source>
</reference>
<evidence type="ECO:0000313" key="3">
    <source>
        <dbReference type="EMBL" id="TWT95095.1"/>
    </source>
</evidence>
<feature type="region of interest" description="Disordered" evidence="1">
    <location>
        <begin position="1"/>
        <end position="33"/>
    </location>
</feature>
<evidence type="ECO:0000256" key="2">
    <source>
        <dbReference type="SAM" id="Phobius"/>
    </source>
</evidence>
<dbReference type="AlphaFoldDB" id="A0A5C6A6T7"/>
<feature type="transmembrane region" description="Helical" evidence="2">
    <location>
        <begin position="77"/>
        <end position="100"/>
    </location>
</feature>